<dbReference type="Proteomes" id="UP000029389">
    <property type="component" value="Unassembled WGS sequence"/>
</dbReference>
<comment type="similarity">
    <text evidence="1 2">Belongs to the EsaB family.</text>
</comment>
<dbReference type="Gene3D" id="3.10.20.90">
    <property type="entry name" value="Phosphatidylinositol 3-kinase Catalytic Subunit, Chain A, domain 1"/>
    <property type="match status" value="1"/>
</dbReference>
<dbReference type="EMBL" id="JMQC01000009">
    <property type="protein sequence ID" value="KFM95564.1"/>
    <property type="molecule type" value="Genomic_DNA"/>
</dbReference>
<dbReference type="InterPro" id="IPR024962">
    <property type="entry name" value="YukD-like"/>
</dbReference>
<dbReference type="PATRIC" id="fig|1405.8.peg.5661"/>
<gene>
    <name evidence="4" type="ORF">D0U04_24825</name>
    <name evidence="3" type="ORF">DJ93_5485</name>
</gene>
<dbReference type="Proteomes" id="UP000264294">
    <property type="component" value="Unassembled WGS sequence"/>
</dbReference>
<protein>
    <submittedName>
        <fullName evidence="3">YukD family protein</fullName>
    </submittedName>
</protein>
<dbReference type="EMBL" id="QVOD01000046">
    <property type="protein sequence ID" value="RFT63499.1"/>
    <property type="molecule type" value="Genomic_DNA"/>
</dbReference>
<dbReference type="SUPFAM" id="SSF54236">
    <property type="entry name" value="Ubiquitin-like"/>
    <property type="match status" value="1"/>
</dbReference>
<dbReference type="InterPro" id="IPR029071">
    <property type="entry name" value="Ubiquitin-like_domsf"/>
</dbReference>
<name>A0A090YAV1_9BACI</name>
<dbReference type="RefSeq" id="WP_042984579.1">
    <property type="nucleotide sequence ID" value="NZ_JMQC01000009.1"/>
</dbReference>
<evidence type="ECO:0000256" key="2">
    <source>
        <dbReference type="PIRNR" id="PIRNR037793"/>
    </source>
</evidence>
<dbReference type="InterPro" id="IPR014921">
    <property type="entry name" value="EsaB"/>
</dbReference>
<accession>A0A090YAV1</accession>
<evidence type="ECO:0000313" key="6">
    <source>
        <dbReference type="Proteomes" id="UP000264294"/>
    </source>
</evidence>
<dbReference type="AlphaFoldDB" id="A0A090YAV1"/>
<comment type="caution">
    <text evidence="3">The sequence shown here is derived from an EMBL/GenBank/DDBJ whole genome shotgun (WGS) entry which is preliminary data.</text>
</comment>
<sequence>MAGQTHINVTIDFSKWDSSLYDLRIPTHQPVKQLLMNIAEALKLDVIEVSRCAIKVVNKELLLTDDDRLIDYQVTDGDILKVL</sequence>
<reference evidence="3 5" key="1">
    <citation type="submission" date="2014-04" db="EMBL/GenBank/DDBJ databases">
        <authorList>
            <person name="Bishop-Lilly K.A."/>
            <person name="Broomall S.M."/>
            <person name="Chain P.S."/>
            <person name="Chertkov O."/>
            <person name="Coyne S.R."/>
            <person name="Daligault H.E."/>
            <person name="Davenport K.W."/>
            <person name="Erkkila T."/>
            <person name="Frey K.G."/>
            <person name="Gibbons H.S."/>
            <person name="Gu W."/>
            <person name="Jaissle J."/>
            <person name="Johnson S.L."/>
            <person name="Koroleva G.I."/>
            <person name="Ladner J.T."/>
            <person name="Lo C.-C."/>
            <person name="Minogue T.D."/>
            <person name="Munk C."/>
            <person name="Palacios G.F."/>
            <person name="Redden C.L."/>
            <person name="Rosenzweig C.N."/>
            <person name="Scholz M.B."/>
            <person name="Teshima H."/>
            <person name="Xu Y."/>
        </authorList>
    </citation>
    <scope>NUCLEOTIDE SEQUENCE [LARGE SCALE GENOMIC DNA]</scope>
    <source>
        <strain evidence="3 5">BHP</strain>
    </source>
</reference>
<evidence type="ECO:0000313" key="5">
    <source>
        <dbReference type="Proteomes" id="UP000029389"/>
    </source>
</evidence>
<dbReference type="Pfam" id="PF08817">
    <property type="entry name" value="YukD"/>
    <property type="match status" value="1"/>
</dbReference>
<reference evidence="4 6" key="2">
    <citation type="submission" date="2018-08" db="EMBL/GenBank/DDBJ databases">
        <title>Bacillus clarus sp. nov. strain PS00077A.</title>
        <authorList>
            <person name="Mendez Acevedo M."/>
            <person name="Carroll L."/>
            <person name="Mukherjee M."/>
            <person name="Wiedmann M."/>
            <person name="Kovac J."/>
        </authorList>
    </citation>
    <scope>NUCLEOTIDE SEQUENCE [LARGE SCALE GENOMIC DNA]</scope>
    <source>
        <strain evidence="4 6">PS00077A</strain>
    </source>
</reference>
<proteinExistence type="inferred from homology"/>
<evidence type="ECO:0000313" key="4">
    <source>
        <dbReference type="EMBL" id="RFT63499.1"/>
    </source>
</evidence>
<keyword evidence="6" id="KW-1185">Reference proteome</keyword>
<organism evidence="3 5">
    <name type="scientific">Bacillus clarus</name>
    <dbReference type="NCBI Taxonomy" id="2338372"/>
    <lineage>
        <taxon>Bacteria</taxon>
        <taxon>Bacillati</taxon>
        <taxon>Bacillota</taxon>
        <taxon>Bacilli</taxon>
        <taxon>Bacillales</taxon>
        <taxon>Bacillaceae</taxon>
        <taxon>Bacillus</taxon>
        <taxon>Bacillus cereus group</taxon>
    </lineage>
</organism>
<evidence type="ECO:0000256" key="1">
    <source>
        <dbReference type="ARBA" id="ARBA00011007"/>
    </source>
</evidence>
<evidence type="ECO:0000313" key="3">
    <source>
        <dbReference type="EMBL" id="KFM95564.1"/>
    </source>
</evidence>
<dbReference type="PIRSF" id="PIRSF037793">
    <property type="entry name" value="DUF_ubiquitin-like_YukD"/>
    <property type="match status" value="1"/>
</dbReference>